<dbReference type="InterPro" id="IPR018303">
    <property type="entry name" value="ATPase_P-typ_P_site"/>
</dbReference>
<gene>
    <name evidence="19" type="ORF">OWO01_03135</name>
</gene>
<evidence type="ECO:0000256" key="11">
    <source>
        <dbReference type="ARBA" id="ARBA00022967"/>
    </source>
</evidence>
<feature type="transmembrane region" description="Helical" evidence="17">
    <location>
        <begin position="38"/>
        <end position="55"/>
    </location>
</feature>
<dbReference type="RefSeq" id="WP_268778972.1">
    <property type="nucleotide sequence ID" value="NZ_JAPRAT010000004.1"/>
</dbReference>
<evidence type="ECO:0000256" key="12">
    <source>
        <dbReference type="ARBA" id="ARBA00022989"/>
    </source>
</evidence>
<dbReference type="InterPro" id="IPR059000">
    <property type="entry name" value="ATPase_P-type_domA"/>
</dbReference>
<comment type="caution">
    <text evidence="19">The sequence shown here is derived from an EMBL/GenBank/DDBJ whole genome shotgun (WGS) entry which is preliminary data.</text>
</comment>
<keyword evidence="9 17" id="KW-0547">Nucleotide-binding</keyword>
<dbReference type="GO" id="GO:0005886">
    <property type="term" value="C:plasma membrane"/>
    <property type="evidence" value="ECO:0007669"/>
    <property type="project" value="UniProtKB-SubCell"/>
</dbReference>
<organism evidence="19 20">
    <name type="scientific">Natronobacillus azotifigens</name>
    <dbReference type="NCBI Taxonomy" id="472978"/>
    <lineage>
        <taxon>Bacteria</taxon>
        <taxon>Bacillati</taxon>
        <taxon>Bacillota</taxon>
        <taxon>Bacilli</taxon>
        <taxon>Bacillales</taxon>
        <taxon>Bacillaceae</taxon>
        <taxon>Natronobacillus</taxon>
    </lineage>
</organism>
<reference evidence="19" key="1">
    <citation type="submission" date="2022-11" db="EMBL/GenBank/DDBJ databases">
        <title>WGS of Natronobacillus azotifigens 24KS-1, an anaerobic diazotrophic haloalkaliphile from soda-rich habitats.</title>
        <authorList>
            <person name="Sorokin D.Y."/>
            <person name="Merkel A.Y."/>
        </authorList>
    </citation>
    <scope>NUCLEOTIDE SEQUENCE</scope>
    <source>
        <strain evidence="19">24KS-1</strain>
    </source>
</reference>
<dbReference type="EMBL" id="JAPRAT010000004">
    <property type="protein sequence ID" value="MCZ0702203.1"/>
    <property type="molecule type" value="Genomic_DNA"/>
</dbReference>
<dbReference type="NCBIfam" id="TIGR01511">
    <property type="entry name" value="ATPase-IB1_Cu"/>
    <property type="match status" value="1"/>
</dbReference>
<dbReference type="SUPFAM" id="SSF81653">
    <property type="entry name" value="Calcium ATPase, transduction domain A"/>
    <property type="match status" value="1"/>
</dbReference>
<dbReference type="InterPro" id="IPR044492">
    <property type="entry name" value="P_typ_ATPase_HD_dom"/>
</dbReference>
<dbReference type="Gene3D" id="3.40.1110.10">
    <property type="entry name" value="Calcium-transporting ATPase, cytoplasmic domain N"/>
    <property type="match status" value="1"/>
</dbReference>
<dbReference type="SUPFAM" id="SSF56784">
    <property type="entry name" value="HAD-like"/>
    <property type="match status" value="1"/>
</dbReference>
<evidence type="ECO:0000256" key="13">
    <source>
        <dbReference type="ARBA" id="ARBA00023065"/>
    </source>
</evidence>
<keyword evidence="20" id="KW-1185">Reference proteome</keyword>
<dbReference type="InterPro" id="IPR051014">
    <property type="entry name" value="Cation_Transport_ATPase_IB"/>
</dbReference>
<dbReference type="InterPro" id="IPR023214">
    <property type="entry name" value="HAD_sf"/>
</dbReference>
<dbReference type="Gene3D" id="2.70.150.10">
    <property type="entry name" value="Calcium-transporting ATPase, cytoplasmic transduction domain A"/>
    <property type="match status" value="1"/>
</dbReference>
<evidence type="ECO:0000256" key="1">
    <source>
        <dbReference type="ARBA" id="ARBA00004651"/>
    </source>
</evidence>
<dbReference type="FunFam" id="3.40.50.1000:FF:000020">
    <property type="entry name" value="Probable cation-transporting P-type ATPase"/>
    <property type="match status" value="1"/>
</dbReference>
<feature type="transmembrane region" description="Helical" evidence="17">
    <location>
        <begin position="591"/>
        <end position="613"/>
    </location>
</feature>
<evidence type="ECO:0000256" key="15">
    <source>
        <dbReference type="ARBA" id="ARBA00039103"/>
    </source>
</evidence>
<dbReference type="Gene3D" id="3.40.50.1000">
    <property type="entry name" value="HAD superfamily/HAD-like"/>
    <property type="match status" value="1"/>
</dbReference>
<feature type="transmembrane region" description="Helical" evidence="17">
    <location>
        <begin position="12"/>
        <end position="32"/>
    </location>
</feature>
<dbReference type="InterPro" id="IPR008250">
    <property type="entry name" value="ATPase_P-typ_transduc_dom_A_sf"/>
</dbReference>
<dbReference type="AlphaFoldDB" id="A0A9J6RA60"/>
<comment type="subcellular location">
    <subcellularLocation>
        <location evidence="1">Cell membrane</location>
        <topology evidence="1">Multi-pass membrane protein</topology>
    </subcellularLocation>
</comment>
<dbReference type="FunFam" id="2.70.150.10:FF:000002">
    <property type="entry name" value="Copper-transporting ATPase 1, putative"/>
    <property type="match status" value="1"/>
</dbReference>
<dbReference type="GO" id="GO:0005524">
    <property type="term" value="F:ATP binding"/>
    <property type="evidence" value="ECO:0007669"/>
    <property type="project" value="UniProtKB-UniRule"/>
</dbReference>
<name>A0A9J6RA60_9BACI</name>
<feature type="transmembrane region" description="Helical" evidence="17">
    <location>
        <begin position="232"/>
        <end position="251"/>
    </location>
</feature>
<dbReference type="InterPro" id="IPR001757">
    <property type="entry name" value="P_typ_ATPase"/>
</dbReference>
<evidence type="ECO:0000256" key="10">
    <source>
        <dbReference type="ARBA" id="ARBA00022840"/>
    </source>
</evidence>
<dbReference type="PANTHER" id="PTHR48085:SF5">
    <property type="entry name" value="CADMIUM_ZINC-TRANSPORTING ATPASE HMA4-RELATED"/>
    <property type="match status" value="1"/>
</dbReference>
<dbReference type="GO" id="GO:0016887">
    <property type="term" value="F:ATP hydrolysis activity"/>
    <property type="evidence" value="ECO:0007669"/>
    <property type="project" value="InterPro"/>
</dbReference>
<proteinExistence type="inferred from homology"/>
<keyword evidence="10 17" id="KW-0067">ATP-binding</keyword>
<comment type="similarity">
    <text evidence="2 17">Belongs to the cation transport ATPase (P-type) (TC 3.A.3) family. Type IB subfamily.</text>
</comment>
<evidence type="ECO:0000256" key="7">
    <source>
        <dbReference type="ARBA" id="ARBA00022692"/>
    </source>
</evidence>
<keyword evidence="11" id="KW-1278">Translocase</keyword>
<dbReference type="EC" id="7.2.2.21" evidence="15"/>
<evidence type="ECO:0000256" key="5">
    <source>
        <dbReference type="ARBA" id="ARBA00022539"/>
    </source>
</evidence>
<evidence type="ECO:0000256" key="4">
    <source>
        <dbReference type="ARBA" id="ARBA00022475"/>
    </source>
</evidence>
<dbReference type="PANTHER" id="PTHR48085">
    <property type="entry name" value="CADMIUM/ZINC-TRANSPORTING ATPASE HMA2-RELATED"/>
    <property type="match status" value="1"/>
</dbReference>
<dbReference type="Pfam" id="PF00702">
    <property type="entry name" value="Hydrolase"/>
    <property type="match status" value="1"/>
</dbReference>
<sequence length="622" mass="68282">MAKILQRYKNKIIIASGLLIGLAFVFPLMGIGKVADPLLVLATIIASVPIFYHAYQAIKLKLFSIELLVSIAVIGALIIGEYLESAVVTFLFLFGSFLESRTLAKTRASIQSLVDFAPEKATVIREDKEVIVRVEEVNQNDQIIVRAGGKVPVDGEVVQGEATINQATITGESMPVDKKSGDYVYSGTIVDIGFIKVKAEKVGEATAFAKIIELVEEAQDAKSKTERFLDRFAQYYTPGVMILSLIVYLIMHDVHLAITFLVIACPGALVIGAPVSNVAGIGNGAKNGVLMKGGDAIDRFSKVKTFVFDKTGTLTLGKPEVTKIINRSEIDENEWLAQIAGIENASEHHIGRSVVQEAKNRNLKFDEPKEIVEIIKGQGVRAILDEKRWLIGNRQLLKDAEVEFDEDTHLLAQEEESKGQTVIFVACEKNMMGLIMIADKIRPEARDVIEQLKRSGSKKMIMLTGDNERTALAVADQLGIDKVYAELMPNDKLDHIKQFQANGERVVMVGDGINDAPALALADTGVAMGMSGTDVAIETADVVLMADQLDQLFHAFRLAKQTVRNRIQNITIALVTVFILLFGVLNQTIHLASGMFIHELSVLVVILNGMRLIRFKKERSLK</sequence>
<dbReference type="SUPFAM" id="SSF81665">
    <property type="entry name" value="Calcium ATPase, transmembrane domain M"/>
    <property type="match status" value="1"/>
</dbReference>
<evidence type="ECO:0000256" key="9">
    <source>
        <dbReference type="ARBA" id="ARBA00022741"/>
    </source>
</evidence>
<dbReference type="PROSITE" id="PS01229">
    <property type="entry name" value="COF_2"/>
    <property type="match status" value="1"/>
</dbReference>
<dbReference type="InterPro" id="IPR027256">
    <property type="entry name" value="P-typ_ATPase_IB"/>
</dbReference>
<dbReference type="Proteomes" id="UP001084197">
    <property type="component" value="Unassembled WGS sequence"/>
</dbReference>
<evidence type="ECO:0000256" key="6">
    <source>
        <dbReference type="ARBA" id="ARBA00022553"/>
    </source>
</evidence>
<dbReference type="NCBIfam" id="TIGR01525">
    <property type="entry name" value="ATPase-IB_hvy"/>
    <property type="match status" value="1"/>
</dbReference>
<keyword evidence="4 17" id="KW-1003">Cell membrane</keyword>
<feature type="domain" description="P-type ATPase A" evidence="18">
    <location>
        <begin position="117"/>
        <end position="216"/>
    </location>
</feature>
<dbReference type="SFLD" id="SFLDS00003">
    <property type="entry name" value="Haloacid_Dehalogenase"/>
    <property type="match status" value="1"/>
</dbReference>
<evidence type="ECO:0000256" key="17">
    <source>
        <dbReference type="RuleBase" id="RU362081"/>
    </source>
</evidence>
<evidence type="ECO:0000256" key="14">
    <source>
        <dbReference type="ARBA" id="ARBA00023136"/>
    </source>
</evidence>
<dbReference type="GO" id="GO:0008551">
    <property type="term" value="F:P-type cadmium transporter activity"/>
    <property type="evidence" value="ECO:0007669"/>
    <property type="project" value="UniProtKB-EC"/>
</dbReference>
<feature type="transmembrane region" description="Helical" evidence="17">
    <location>
        <begin position="62"/>
        <end position="80"/>
    </location>
</feature>
<feature type="transmembrane region" description="Helical" evidence="17">
    <location>
        <begin position="86"/>
        <end position="104"/>
    </location>
</feature>
<evidence type="ECO:0000313" key="19">
    <source>
        <dbReference type="EMBL" id="MCZ0702203.1"/>
    </source>
</evidence>
<evidence type="ECO:0000256" key="3">
    <source>
        <dbReference type="ARBA" id="ARBA00022448"/>
    </source>
</evidence>
<accession>A0A9J6RA60</accession>
<keyword evidence="8 17" id="KW-0479">Metal-binding</keyword>
<evidence type="ECO:0000313" key="20">
    <source>
        <dbReference type="Proteomes" id="UP001084197"/>
    </source>
</evidence>
<keyword evidence="14 17" id="KW-0472">Membrane</keyword>
<evidence type="ECO:0000256" key="2">
    <source>
        <dbReference type="ARBA" id="ARBA00006024"/>
    </source>
</evidence>
<dbReference type="InterPro" id="IPR036412">
    <property type="entry name" value="HAD-like_sf"/>
</dbReference>
<comment type="catalytic activity">
    <reaction evidence="16">
        <text>Cd(2+)(in) + ATP + H2O = Cd(2+)(out) + ADP + phosphate + H(+)</text>
        <dbReference type="Rhea" id="RHEA:12132"/>
        <dbReference type="ChEBI" id="CHEBI:15377"/>
        <dbReference type="ChEBI" id="CHEBI:15378"/>
        <dbReference type="ChEBI" id="CHEBI:30616"/>
        <dbReference type="ChEBI" id="CHEBI:43474"/>
        <dbReference type="ChEBI" id="CHEBI:48775"/>
        <dbReference type="ChEBI" id="CHEBI:456216"/>
        <dbReference type="EC" id="7.2.2.21"/>
    </reaction>
</comment>
<keyword evidence="12 17" id="KW-1133">Transmembrane helix</keyword>
<dbReference type="Pfam" id="PF00122">
    <property type="entry name" value="E1-E2_ATPase"/>
    <property type="match status" value="1"/>
</dbReference>
<keyword evidence="5" id="KW-0104">Cadmium</keyword>
<evidence type="ECO:0000256" key="8">
    <source>
        <dbReference type="ARBA" id="ARBA00022723"/>
    </source>
</evidence>
<dbReference type="PRINTS" id="PR00120">
    <property type="entry name" value="HATPASE"/>
</dbReference>
<dbReference type="PRINTS" id="PR00119">
    <property type="entry name" value="CATATPASE"/>
</dbReference>
<dbReference type="InterPro" id="IPR023298">
    <property type="entry name" value="ATPase_P-typ_TM_dom_sf"/>
</dbReference>
<keyword evidence="3" id="KW-0813">Transport</keyword>
<dbReference type="PROSITE" id="PS00154">
    <property type="entry name" value="ATPASE_E1_E2"/>
    <property type="match status" value="1"/>
</dbReference>
<dbReference type="GO" id="GO:0046872">
    <property type="term" value="F:metal ion binding"/>
    <property type="evidence" value="ECO:0007669"/>
    <property type="project" value="UniProtKB-KW"/>
</dbReference>
<dbReference type="NCBIfam" id="TIGR01494">
    <property type="entry name" value="ATPase_P-type"/>
    <property type="match status" value="1"/>
</dbReference>
<keyword evidence="7 17" id="KW-0812">Transmembrane</keyword>
<dbReference type="SFLD" id="SFLDG00002">
    <property type="entry name" value="C1.7:_P-type_atpase_like"/>
    <property type="match status" value="1"/>
</dbReference>
<keyword evidence="6" id="KW-0597">Phosphoprotein</keyword>
<dbReference type="InterPro" id="IPR023299">
    <property type="entry name" value="ATPase_P-typ_cyto_dom_N"/>
</dbReference>
<feature type="transmembrane region" description="Helical" evidence="17">
    <location>
        <begin position="257"/>
        <end position="282"/>
    </location>
</feature>
<keyword evidence="13" id="KW-0406">Ion transport</keyword>
<dbReference type="CDD" id="cd02079">
    <property type="entry name" value="P-type_ATPase_HM"/>
    <property type="match status" value="1"/>
</dbReference>
<evidence type="ECO:0000256" key="16">
    <source>
        <dbReference type="ARBA" id="ARBA00049338"/>
    </source>
</evidence>
<dbReference type="SFLD" id="SFLDF00027">
    <property type="entry name" value="p-type_atpase"/>
    <property type="match status" value="1"/>
</dbReference>
<feature type="transmembrane region" description="Helical" evidence="17">
    <location>
        <begin position="567"/>
        <end position="585"/>
    </location>
</feature>
<protein>
    <recommendedName>
        <fullName evidence="15">Cd(2+)-exporting ATPase</fullName>
        <ecNumber evidence="15">7.2.2.21</ecNumber>
    </recommendedName>
</protein>
<evidence type="ECO:0000259" key="18">
    <source>
        <dbReference type="Pfam" id="PF00122"/>
    </source>
</evidence>